<protein>
    <submittedName>
        <fullName evidence="1">DJ-1/PfpI family protein</fullName>
    </submittedName>
</protein>
<comment type="caution">
    <text evidence="1">The sequence shown here is derived from an EMBL/GenBank/DDBJ whole genome shotgun (WGS) entry which is preliminary data.</text>
</comment>
<evidence type="ECO:0000313" key="1">
    <source>
        <dbReference type="EMBL" id="TGY78090.1"/>
    </source>
</evidence>
<reference evidence="1" key="1">
    <citation type="submission" date="2019-04" db="EMBL/GenBank/DDBJ databases">
        <title>Microbes associate with the intestines of laboratory mice.</title>
        <authorList>
            <person name="Navarre W."/>
            <person name="Wong E."/>
            <person name="Huang K."/>
            <person name="Tropini C."/>
            <person name="Ng K."/>
            <person name="Yu B."/>
        </authorList>
    </citation>
    <scope>NUCLEOTIDE SEQUENCE</scope>
    <source>
        <strain evidence="1">NM04_E33</strain>
    </source>
</reference>
<sequence>MNESFLFLAAGFEEIEALTVVDVLRRANIPVKTVSITSSLRVAGAHGITVTADVLFDNTHFSAPEWLILPGGMPGATNLYEFAPLRGLLQRQASSPEGRIAAICAAPAVVLGQLGLLKGVKATCYPGFEKMLEGADVQAARVTVDGKYVLANGPSSALQWALTIVKETKGTRVATQIANDMLLYPKSNAELGNFFG</sequence>
<gene>
    <name evidence="1" type="ORF">E5331_12120</name>
</gene>
<dbReference type="EMBL" id="SRYB01000017">
    <property type="protein sequence ID" value="TGY78090.1"/>
    <property type="molecule type" value="Genomic_DNA"/>
</dbReference>
<organism evidence="1 2">
    <name type="scientific">Lepagella muris</name>
    <dbReference type="NCBI Taxonomy" id="3032870"/>
    <lineage>
        <taxon>Bacteria</taxon>
        <taxon>Pseudomonadati</taxon>
        <taxon>Bacteroidota</taxon>
        <taxon>Bacteroidia</taxon>
        <taxon>Bacteroidales</taxon>
        <taxon>Muribaculaceae</taxon>
        <taxon>Lepagella</taxon>
    </lineage>
</organism>
<proteinExistence type="predicted"/>
<keyword evidence="2" id="KW-1185">Reference proteome</keyword>
<dbReference type="Proteomes" id="UP000306319">
    <property type="component" value="Unassembled WGS sequence"/>
</dbReference>
<evidence type="ECO:0000313" key="2">
    <source>
        <dbReference type="Proteomes" id="UP000306319"/>
    </source>
</evidence>
<name>A0AC61REL7_9BACT</name>
<accession>A0AC61REL7</accession>